<dbReference type="SMART" id="SM00860">
    <property type="entry name" value="SMI1_KNR4"/>
    <property type="match status" value="1"/>
</dbReference>
<dbReference type="InterPro" id="IPR037883">
    <property type="entry name" value="Knr4/Smi1-like_sf"/>
</dbReference>
<protein>
    <submittedName>
        <fullName evidence="2">SMI1/KNR4 family protein</fullName>
    </submittedName>
</protein>
<sequence>MDIGELQQFLLQKNCKLRGCKSSDVKKIENFFNITLPSKYKDFLYAMGRDGDKFMRGSSAFYSEILYLREDFIDILQERNRILPDETFVFWSHQGYQFAFFFLNDGDDPPVYFYYEGKNFDNFVKKEESFTDFLTVQLEMSGLK</sequence>
<dbReference type="KEGG" id="chih:GWR21_00140"/>
<organism evidence="2 3">
    <name type="scientific">Chitinophaga agri</name>
    <dbReference type="NCBI Taxonomy" id="2703787"/>
    <lineage>
        <taxon>Bacteria</taxon>
        <taxon>Pseudomonadati</taxon>
        <taxon>Bacteroidota</taxon>
        <taxon>Chitinophagia</taxon>
        <taxon>Chitinophagales</taxon>
        <taxon>Chitinophagaceae</taxon>
        <taxon>Chitinophaga</taxon>
    </lineage>
</organism>
<dbReference type="Gene3D" id="3.40.1580.10">
    <property type="entry name" value="SMI1/KNR4-like"/>
    <property type="match status" value="1"/>
</dbReference>
<evidence type="ECO:0000313" key="2">
    <source>
        <dbReference type="EMBL" id="QHS58054.1"/>
    </source>
</evidence>
<dbReference type="EMBL" id="CP048113">
    <property type="protein sequence ID" value="QHS58054.1"/>
    <property type="molecule type" value="Genomic_DNA"/>
</dbReference>
<evidence type="ECO:0000313" key="3">
    <source>
        <dbReference type="Proteomes" id="UP000476411"/>
    </source>
</evidence>
<accession>A0A6B9Z9K6</accession>
<dbReference type="Pfam" id="PF09346">
    <property type="entry name" value="SMI1_KNR4"/>
    <property type="match status" value="1"/>
</dbReference>
<proteinExistence type="predicted"/>
<dbReference type="SUPFAM" id="SSF160631">
    <property type="entry name" value="SMI1/KNR4-like"/>
    <property type="match status" value="1"/>
</dbReference>
<name>A0A6B9Z9K6_9BACT</name>
<gene>
    <name evidence="2" type="ORF">GWR21_00140</name>
</gene>
<dbReference type="RefSeq" id="WP_162329759.1">
    <property type="nucleotide sequence ID" value="NZ_CP048113.1"/>
</dbReference>
<dbReference type="AlphaFoldDB" id="A0A6B9Z9K6"/>
<feature type="domain" description="Knr4/Smi1-like" evidence="1">
    <location>
        <begin position="19"/>
        <end position="136"/>
    </location>
</feature>
<reference evidence="2 3" key="1">
    <citation type="submission" date="2020-01" db="EMBL/GenBank/DDBJ databases">
        <title>Complete genome sequence of Chitinophaga sp. H33E-04 isolated from quinoa roots.</title>
        <authorList>
            <person name="Weon H.-Y."/>
            <person name="Lee S.A."/>
        </authorList>
    </citation>
    <scope>NUCLEOTIDE SEQUENCE [LARGE SCALE GENOMIC DNA]</scope>
    <source>
        <strain evidence="2 3">H33E-04</strain>
    </source>
</reference>
<keyword evidence="3" id="KW-1185">Reference proteome</keyword>
<dbReference type="InterPro" id="IPR018958">
    <property type="entry name" value="Knr4/Smi1-like_dom"/>
</dbReference>
<dbReference type="Proteomes" id="UP000476411">
    <property type="component" value="Chromosome"/>
</dbReference>
<evidence type="ECO:0000259" key="1">
    <source>
        <dbReference type="SMART" id="SM00860"/>
    </source>
</evidence>